<feature type="active site" description="Charge relay system" evidence="14">
    <location>
        <position position="234"/>
    </location>
</feature>
<evidence type="ECO:0000256" key="11">
    <source>
        <dbReference type="ARBA" id="ARBA00022825"/>
    </source>
</evidence>
<dbReference type="InterPro" id="IPR001940">
    <property type="entry name" value="Peptidase_S1C"/>
</dbReference>
<evidence type="ECO:0000256" key="14">
    <source>
        <dbReference type="PIRSR" id="PIRSR611782-1"/>
    </source>
</evidence>
<organism evidence="17 18">
    <name type="scientific">Rhodoblastus acidophilus</name>
    <name type="common">Rhodopseudomonas acidophila</name>
    <dbReference type="NCBI Taxonomy" id="1074"/>
    <lineage>
        <taxon>Bacteria</taxon>
        <taxon>Pseudomonadati</taxon>
        <taxon>Pseudomonadota</taxon>
        <taxon>Alphaproteobacteria</taxon>
        <taxon>Hyphomicrobiales</taxon>
        <taxon>Rhodoblastaceae</taxon>
        <taxon>Rhodoblastus</taxon>
    </lineage>
</organism>
<dbReference type="InterPro" id="IPR009003">
    <property type="entry name" value="Peptidase_S1_PA"/>
</dbReference>
<dbReference type="SUPFAM" id="SSF50156">
    <property type="entry name" value="PDZ domain-like"/>
    <property type="match status" value="2"/>
</dbReference>
<keyword evidence="7" id="KW-0732">Signal</keyword>
<dbReference type="InterPro" id="IPR041489">
    <property type="entry name" value="PDZ_6"/>
</dbReference>
<reference evidence="17 18" key="1">
    <citation type="submission" date="2019-11" db="EMBL/GenBank/DDBJ databases">
        <title>Whole-genome sequence of a Rhodoblastus acidophilus DSM 142.</title>
        <authorList>
            <person name="Kyndt J.A."/>
            <person name="Meyer T.E."/>
        </authorList>
    </citation>
    <scope>NUCLEOTIDE SEQUENCE [LARGE SCALE GENOMIC DNA]</scope>
    <source>
        <strain evidence="17 18">DSM 142</strain>
    </source>
</reference>
<dbReference type="NCBIfam" id="TIGR02037">
    <property type="entry name" value="degP_htrA_DO"/>
    <property type="match status" value="1"/>
</dbReference>
<dbReference type="OrthoDB" id="7358927at2"/>
<dbReference type="EMBL" id="WNKS01000028">
    <property type="protein sequence ID" value="MTV33164.1"/>
    <property type="molecule type" value="Genomic_DNA"/>
</dbReference>
<dbReference type="RefSeq" id="WP_155447844.1">
    <property type="nucleotide sequence ID" value="NZ_JAOQNR010000020.1"/>
</dbReference>
<keyword evidence="8" id="KW-0677">Repeat</keyword>
<dbReference type="Pfam" id="PF17820">
    <property type="entry name" value="PDZ_6"/>
    <property type="match status" value="1"/>
</dbReference>
<evidence type="ECO:0000256" key="9">
    <source>
        <dbReference type="ARBA" id="ARBA00022764"/>
    </source>
</evidence>
<evidence type="ECO:0000256" key="3">
    <source>
        <dbReference type="ARBA" id="ARBA00010541"/>
    </source>
</evidence>
<evidence type="ECO:0000256" key="6">
    <source>
        <dbReference type="ARBA" id="ARBA00022670"/>
    </source>
</evidence>
<dbReference type="Pfam" id="PF13180">
    <property type="entry name" value="PDZ_2"/>
    <property type="match status" value="1"/>
</dbReference>
<feature type="binding site" evidence="15">
    <location>
        <position position="130"/>
    </location>
    <ligand>
        <name>substrate</name>
    </ligand>
</feature>
<dbReference type="PANTHER" id="PTHR22939:SF130">
    <property type="entry name" value="PERIPLASMIC SERINE ENDOPROTEASE DEGP-LIKE-RELATED"/>
    <property type="match status" value="1"/>
</dbReference>
<keyword evidence="10" id="KW-0378">Hydrolase</keyword>
<sequence length="492" mass="50013">MTPLQNRTFRRSGSRAVLLGAVAALALGAAVYPAATVVHAEAALQTVGATSFAPLVDRVKGAVVSVRVKISAAAAEEDRNALPQFGEGDPMEKFFRRFGDQGRRPKAEGGMAQGSGFIISRDGYVVTNNHVVENAAGDVELVLDSGKTVGAKIVGKDKKTDLALLKIKEAGDYAFVQFGDKPPRVGDWVVAVGNPFGLGGTVTAGIVSARGRDIGAGPYDDFLQIDAPVNRGNSGGPTFDASGEVVGVNTAIFSPSGGSVGIGFAIPAQVAKDVVASLKEKGVVARGFIGVQIQPVSQDIADSLGLKTPKGALVAEAKSGPAADAGIKSGDVIVAVDGQNVDDPRELARKIAAYGPGKEVKLTYLRGGAEKKADVKLGELPGEKEARASVPPKSEHAALSALGVELAPAANVPGAGKTGVVVADLDPNGVAAEKGLRAGDVILEASGKPVATPADVVAALSNARQEGQKAVLLRVQSGDNTRFLAIATSAVS</sequence>
<name>A0A6N8DWB6_RHOAC</name>
<dbReference type="Gene3D" id="2.40.10.120">
    <property type="match status" value="1"/>
</dbReference>
<dbReference type="PRINTS" id="PR00834">
    <property type="entry name" value="PROTEASES2C"/>
</dbReference>
<feature type="binding site" evidence="15">
    <location>
        <position position="161"/>
    </location>
    <ligand>
        <name>substrate</name>
    </ligand>
</feature>
<dbReference type="GO" id="GO:0042597">
    <property type="term" value="C:periplasmic space"/>
    <property type="evidence" value="ECO:0007669"/>
    <property type="project" value="UniProtKB-SubCell"/>
</dbReference>
<comment type="similarity">
    <text evidence="3">Belongs to the peptidase S1C family.</text>
</comment>
<evidence type="ECO:0000313" key="18">
    <source>
        <dbReference type="Proteomes" id="UP000439113"/>
    </source>
</evidence>
<dbReference type="AlphaFoldDB" id="A0A6N8DWB6"/>
<proteinExistence type="inferred from homology"/>
<feature type="active site" description="Charge relay system" evidence="14">
    <location>
        <position position="130"/>
    </location>
</feature>
<feature type="active site" description="Charge relay system" evidence="14">
    <location>
        <position position="161"/>
    </location>
</feature>
<feature type="domain" description="PDZ" evidence="16">
    <location>
        <begin position="290"/>
        <end position="343"/>
    </location>
</feature>
<evidence type="ECO:0000256" key="13">
    <source>
        <dbReference type="ARBA" id="ARBA00032850"/>
    </source>
</evidence>
<evidence type="ECO:0000256" key="15">
    <source>
        <dbReference type="PIRSR" id="PIRSR611782-2"/>
    </source>
</evidence>
<evidence type="ECO:0000256" key="1">
    <source>
        <dbReference type="ARBA" id="ARBA00001772"/>
    </source>
</evidence>
<evidence type="ECO:0000256" key="4">
    <source>
        <dbReference type="ARBA" id="ARBA00013035"/>
    </source>
</evidence>
<gene>
    <name evidence="17" type="ORF">GJ654_19470</name>
</gene>
<keyword evidence="12" id="KW-0346">Stress response</keyword>
<evidence type="ECO:0000313" key="17">
    <source>
        <dbReference type="EMBL" id="MTV33164.1"/>
    </source>
</evidence>
<comment type="catalytic activity">
    <reaction evidence="1">
        <text>Acts on substrates that are at least partially unfolded. The cleavage site P1 residue is normally between a pair of hydrophobic residues, such as Val-|-Val.</text>
        <dbReference type="EC" id="3.4.21.107"/>
    </reaction>
</comment>
<dbReference type="EC" id="3.4.21.107" evidence="4"/>
<dbReference type="PANTHER" id="PTHR22939">
    <property type="entry name" value="SERINE PROTEASE FAMILY S1C HTRA-RELATED"/>
    <property type="match status" value="1"/>
</dbReference>
<dbReference type="CDD" id="cd10839">
    <property type="entry name" value="cpPDZ1_DegP-like"/>
    <property type="match status" value="1"/>
</dbReference>
<keyword evidence="6" id="KW-0645">Protease</keyword>
<feature type="domain" description="PDZ" evidence="16">
    <location>
        <begin position="387"/>
        <end position="463"/>
    </location>
</feature>
<evidence type="ECO:0000259" key="16">
    <source>
        <dbReference type="PROSITE" id="PS50106"/>
    </source>
</evidence>
<comment type="caution">
    <text evidence="17">The sequence shown here is derived from an EMBL/GenBank/DDBJ whole genome shotgun (WGS) entry which is preliminary data.</text>
</comment>
<evidence type="ECO:0000256" key="2">
    <source>
        <dbReference type="ARBA" id="ARBA00004418"/>
    </source>
</evidence>
<evidence type="ECO:0000256" key="10">
    <source>
        <dbReference type="ARBA" id="ARBA00022801"/>
    </source>
</evidence>
<keyword evidence="11" id="KW-0720">Serine protease</keyword>
<dbReference type="InterPro" id="IPR001478">
    <property type="entry name" value="PDZ"/>
</dbReference>
<dbReference type="SUPFAM" id="SSF50494">
    <property type="entry name" value="Trypsin-like serine proteases"/>
    <property type="match status" value="1"/>
</dbReference>
<dbReference type="SMART" id="SM00228">
    <property type="entry name" value="PDZ"/>
    <property type="match status" value="2"/>
</dbReference>
<dbReference type="InterPro" id="IPR011782">
    <property type="entry name" value="Pept_S1C_Do"/>
</dbReference>
<dbReference type="PROSITE" id="PS50106">
    <property type="entry name" value="PDZ"/>
    <property type="match status" value="2"/>
</dbReference>
<accession>A0A6N8DWB6</accession>
<evidence type="ECO:0000256" key="7">
    <source>
        <dbReference type="ARBA" id="ARBA00022729"/>
    </source>
</evidence>
<dbReference type="Gene3D" id="2.30.42.10">
    <property type="match status" value="2"/>
</dbReference>
<dbReference type="Proteomes" id="UP000439113">
    <property type="component" value="Unassembled WGS sequence"/>
</dbReference>
<dbReference type="InterPro" id="IPR036034">
    <property type="entry name" value="PDZ_sf"/>
</dbReference>
<protein>
    <recommendedName>
        <fullName evidence="5">Probable periplasmic serine endoprotease DegP-like</fullName>
        <ecNumber evidence="4">3.4.21.107</ecNumber>
    </recommendedName>
    <alternativeName>
        <fullName evidence="13">Protease Do</fullName>
    </alternativeName>
</protein>
<evidence type="ECO:0000256" key="5">
    <source>
        <dbReference type="ARBA" id="ARBA00013958"/>
    </source>
</evidence>
<keyword evidence="9" id="KW-0574">Periplasm</keyword>
<dbReference type="GO" id="GO:0004252">
    <property type="term" value="F:serine-type endopeptidase activity"/>
    <property type="evidence" value="ECO:0007669"/>
    <property type="project" value="InterPro"/>
</dbReference>
<evidence type="ECO:0000256" key="8">
    <source>
        <dbReference type="ARBA" id="ARBA00022737"/>
    </source>
</evidence>
<dbReference type="GO" id="GO:0006508">
    <property type="term" value="P:proteolysis"/>
    <property type="evidence" value="ECO:0007669"/>
    <property type="project" value="UniProtKB-KW"/>
</dbReference>
<evidence type="ECO:0000256" key="12">
    <source>
        <dbReference type="ARBA" id="ARBA00023016"/>
    </source>
</evidence>
<comment type="subcellular location">
    <subcellularLocation>
        <location evidence="2">Periplasm</location>
    </subcellularLocation>
</comment>
<dbReference type="Pfam" id="PF13365">
    <property type="entry name" value="Trypsin_2"/>
    <property type="match status" value="1"/>
</dbReference>
<feature type="binding site" evidence="15">
    <location>
        <begin position="232"/>
        <end position="234"/>
    </location>
    <ligand>
        <name>substrate</name>
    </ligand>
</feature>